<proteinExistence type="inferred from homology"/>
<evidence type="ECO:0000256" key="4">
    <source>
        <dbReference type="ARBA" id="ARBA00022723"/>
    </source>
</evidence>
<keyword evidence="3 8" id="KW-0349">Heme</keyword>
<comment type="cofactor">
    <cofactor evidence="1 8">
        <name>heme</name>
        <dbReference type="ChEBI" id="CHEBI:30413"/>
    </cofactor>
</comment>
<keyword evidence="6 8" id="KW-0408">Iron</keyword>
<evidence type="ECO:0000256" key="9">
    <source>
        <dbReference type="RuleBase" id="RU000461"/>
    </source>
</evidence>
<keyword evidence="7 9" id="KW-0503">Monooxygenase</keyword>
<keyword evidence="4 8" id="KW-0479">Metal-binding</keyword>
<evidence type="ECO:0000256" key="6">
    <source>
        <dbReference type="ARBA" id="ARBA00023004"/>
    </source>
</evidence>
<gene>
    <name evidence="11" type="primary">TRI11</name>
    <name evidence="11" type="ORF">CTA1_4319</name>
</gene>
<evidence type="ECO:0000256" key="1">
    <source>
        <dbReference type="ARBA" id="ARBA00001971"/>
    </source>
</evidence>
<feature type="transmembrane region" description="Helical" evidence="10">
    <location>
        <begin position="15"/>
        <end position="37"/>
    </location>
</feature>
<keyword evidence="10" id="KW-0472">Membrane</keyword>
<dbReference type="PANTHER" id="PTHR24305:SF230">
    <property type="entry name" value="P450, PUTATIVE (EUROFUNG)-RELATED"/>
    <property type="match status" value="1"/>
</dbReference>
<evidence type="ECO:0000256" key="10">
    <source>
        <dbReference type="SAM" id="Phobius"/>
    </source>
</evidence>
<dbReference type="GO" id="GO:0020037">
    <property type="term" value="F:heme binding"/>
    <property type="evidence" value="ECO:0007669"/>
    <property type="project" value="InterPro"/>
</dbReference>
<dbReference type="InterPro" id="IPR017972">
    <property type="entry name" value="Cyt_P450_CS"/>
</dbReference>
<dbReference type="InterPro" id="IPR002401">
    <property type="entry name" value="Cyt_P450_E_grp-I"/>
</dbReference>
<keyword evidence="10" id="KW-1133">Transmembrane helix</keyword>
<evidence type="ECO:0000313" key="12">
    <source>
        <dbReference type="Proteomes" id="UP000310108"/>
    </source>
</evidence>
<dbReference type="InterPro" id="IPR036396">
    <property type="entry name" value="Cyt_P450_sf"/>
</dbReference>
<dbReference type="AlphaFoldDB" id="A0A4U6XCQ7"/>
<dbReference type="EMBL" id="PJEX01000182">
    <property type="protein sequence ID" value="TKW53521.1"/>
    <property type="molecule type" value="Genomic_DNA"/>
</dbReference>
<evidence type="ECO:0000256" key="7">
    <source>
        <dbReference type="ARBA" id="ARBA00023033"/>
    </source>
</evidence>
<organism evidence="11 12">
    <name type="scientific">Colletotrichum tanaceti</name>
    <dbReference type="NCBI Taxonomy" id="1306861"/>
    <lineage>
        <taxon>Eukaryota</taxon>
        <taxon>Fungi</taxon>
        <taxon>Dikarya</taxon>
        <taxon>Ascomycota</taxon>
        <taxon>Pezizomycotina</taxon>
        <taxon>Sordariomycetes</taxon>
        <taxon>Hypocreomycetidae</taxon>
        <taxon>Glomerellales</taxon>
        <taxon>Glomerellaceae</taxon>
        <taxon>Colletotrichum</taxon>
        <taxon>Colletotrichum destructivum species complex</taxon>
    </lineage>
</organism>
<dbReference type="Pfam" id="PF00067">
    <property type="entry name" value="p450"/>
    <property type="match status" value="2"/>
</dbReference>
<dbReference type="Proteomes" id="UP000310108">
    <property type="component" value="Unassembled WGS sequence"/>
</dbReference>
<dbReference type="GO" id="GO:0016705">
    <property type="term" value="F:oxidoreductase activity, acting on paired donors, with incorporation or reduction of molecular oxygen"/>
    <property type="evidence" value="ECO:0007669"/>
    <property type="project" value="InterPro"/>
</dbReference>
<feature type="binding site" description="axial binding residue" evidence="8">
    <location>
        <position position="405"/>
    </location>
    <ligand>
        <name>heme</name>
        <dbReference type="ChEBI" id="CHEBI:30413"/>
    </ligand>
    <ligandPart>
        <name>Fe</name>
        <dbReference type="ChEBI" id="CHEBI:18248"/>
    </ligandPart>
</feature>
<dbReference type="GO" id="GO:0005506">
    <property type="term" value="F:iron ion binding"/>
    <property type="evidence" value="ECO:0007669"/>
    <property type="project" value="InterPro"/>
</dbReference>
<evidence type="ECO:0000256" key="5">
    <source>
        <dbReference type="ARBA" id="ARBA00023002"/>
    </source>
</evidence>
<comment type="caution">
    <text evidence="11">The sequence shown here is derived from an EMBL/GenBank/DDBJ whole genome shotgun (WGS) entry which is preliminary data.</text>
</comment>
<dbReference type="GO" id="GO:0004497">
    <property type="term" value="F:monooxygenase activity"/>
    <property type="evidence" value="ECO:0007669"/>
    <property type="project" value="UniProtKB-KW"/>
</dbReference>
<keyword evidence="12" id="KW-1185">Reference proteome</keyword>
<dbReference type="STRING" id="1306861.A0A4U6XCQ7"/>
<dbReference type="InterPro" id="IPR001128">
    <property type="entry name" value="Cyt_P450"/>
</dbReference>
<comment type="similarity">
    <text evidence="2 9">Belongs to the cytochrome P450 family.</text>
</comment>
<dbReference type="SUPFAM" id="SSF48264">
    <property type="entry name" value="Cytochrome P450"/>
    <property type="match status" value="1"/>
</dbReference>
<evidence type="ECO:0000256" key="2">
    <source>
        <dbReference type="ARBA" id="ARBA00010617"/>
    </source>
</evidence>
<evidence type="ECO:0000313" key="11">
    <source>
        <dbReference type="EMBL" id="TKW53521.1"/>
    </source>
</evidence>
<dbReference type="PANTHER" id="PTHR24305">
    <property type="entry name" value="CYTOCHROME P450"/>
    <property type="match status" value="1"/>
</dbReference>
<protein>
    <submittedName>
        <fullName evidence="11">Isotrichodermin C-15 hydroxylase</fullName>
    </submittedName>
</protein>
<dbReference type="PRINTS" id="PR00463">
    <property type="entry name" value="EP450I"/>
</dbReference>
<evidence type="ECO:0000256" key="3">
    <source>
        <dbReference type="ARBA" id="ARBA00022617"/>
    </source>
</evidence>
<accession>A0A4U6XCQ7</accession>
<evidence type="ECO:0000256" key="8">
    <source>
        <dbReference type="PIRSR" id="PIRSR602401-1"/>
    </source>
</evidence>
<dbReference type="PROSITE" id="PS00086">
    <property type="entry name" value="CYTOCHROME_P450"/>
    <property type="match status" value="1"/>
</dbReference>
<keyword evidence="10" id="KW-0812">Transmembrane</keyword>
<dbReference type="CDD" id="cd11058">
    <property type="entry name" value="CYP60B-like"/>
    <property type="match status" value="1"/>
</dbReference>
<name>A0A4U6XCQ7_9PEZI</name>
<dbReference type="Gene3D" id="1.10.630.10">
    <property type="entry name" value="Cytochrome P450"/>
    <property type="match status" value="2"/>
</dbReference>
<dbReference type="PRINTS" id="PR00385">
    <property type="entry name" value="P450"/>
</dbReference>
<sequence>MIIPHDISTFGNVRLAVALPLVLLGLTCIRLISRVVYNVYFHPLRRYPGPKAYAATRIPLTRMLTSGKAHKTIAELHAQYGPVVRLGPDMIEWADPRAFKDLMGHSKGGGSGGENYRDPINARYRPHSIINANREDHARMRRVLAHGFSAQSMVDQQPLIQTQIDLLIQRLHENCEGGGRPLNMVAWFNYTTFDIIGDLAFGEPFGCLEKSDYHPWVSSIFDNIHASVYRNQFLRFGITRPFARWLVPNRLKESQRVHSQLSVDKVRRRMALGESRPDFVQSMMLKEGSLLAEEVRTSFASETEIDVLSVQKLRYMLAVLDESMRVYPVVPTGLTRVVKPGGDYICERFVPGGTRVMVSQWPMYRNEEQFAQPESFIPERWLGDPRFANDNRSALQPFSVGPRNCIGRNLAMSEMRVILARIIWNFDMQIADDSRNWTEQELFFLWKKGPLNVYLKPRLSRER</sequence>
<keyword evidence="5 9" id="KW-0560">Oxidoreductase</keyword>
<reference evidence="11 12" key="1">
    <citation type="journal article" date="2019" name="PLoS ONE">
        <title>Comparative genome analysis indicates high evolutionary potential of pathogenicity genes in Colletotrichum tanaceti.</title>
        <authorList>
            <person name="Lelwala R.V."/>
            <person name="Korhonen P.K."/>
            <person name="Young N.D."/>
            <person name="Scott J.B."/>
            <person name="Ades P.A."/>
            <person name="Gasser R.B."/>
            <person name="Taylor P.W.J."/>
        </authorList>
    </citation>
    <scope>NUCLEOTIDE SEQUENCE [LARGE SCALE GENOMIC DNA]</scope>
    <source>
        <strain evidence="11">BRIP57314</strain>
    </source>
</reference>
<dbReference type="InterPro" id="IPR050121">
    <property type="entry name" value="Cytochrome_P450_monoxygenase"/>
</dbReference>